<protein>
    <recommendedName>
        <fullName evidence="2">Radical SAM protein</fullName>
    </recommendedName>
</protein>
<evidence type="ECO:0008006" key="2">
    <source>
        <dbReference type="Google" id="ProtNLM"/>
    </source>
</evidence>
<gene>
    <name evidence="1" type="ORF">S03H2_36471</name>
</gene>
<dbReference type="AlphaFoldDB" id="X1GE75"/>
<reference evidence="1" key="1">
    <citation type="journal article" date="2014" name="Front. Microbiol.">
        <title>High frequency of phylogenetically diverse reductive dehalogenase-homologous genes in deep subseafloor sedimentary metagenomes.</title>
        <authorList>
            <person name="Kawai M."/>
            <person name="Futagami T."/>
            <person name="Toyoda A."/>
            <person name="Takaki Y."/>
            <person name="Nishi S."/>
            <person name="Hori S."/>
            <person name="Arai W."/>
            <person name="Tsubouchi T."/>
            <person name="Morono Y."/>
            <person name="Uchiyama I."/>
            <person name="Ito T."/>
            <person name="Fujiyama A."/>
            <person name="Inagaki F."/>
            <person name="Takami H."/>
        </authorList>
    </citation>
    <scope>NUCLEOTIDE SEQUENCE</scope>
    <source>
        <strain evidence="1">Expedition CK06-06</strain>
    </source>
</reference>
<name>X1GE75_9ZZZZ</name>
<evidence type="ECO:0000313" key="1">
    <source>
        <dbReference type="EMBL" id="GAH56196.1"/>
    </source>
</evidence>
<accession>X1GE75</accession>
<feature type="non-terminal residue" evidence="1">
    <location>
        <position position="280"/>
    </location>
</feature>
<sequence length="280" mass="31472">LVPTILKGVNDHRVGEIFHFAVDNIDVISAISYQPVSFTGRFDGDERRAQRYTLGDLAGDIAAASGAEPLRDMYPLSIVMPLAQMLQAVTGQTKIHPSVHTDCAFGSYFLVSPAGEAYPFPKVINVEGIFTEMNRLAARIRRRGRANWLDKIRIFRMFKRHFDASTAPPGLTTKKFIHSLKGMLDKGVGRGEGEKHTYKTLLCAGMHFQDRYNFDVERIKRCVILYSTPSGLFPFCTFNCGPMYRPLVEAAYAEHRQALRAAQDRADNVMIPEPKGEFRP</sequence>
<comment type="caution">
    <text evidence="1">The sequence shown here is derived from an EMBL/GenBank/DDBJ whole genome shotgun (WGS) entry which is preliminary data.</text>
</comment>
<organism evidence="1">
    <name type="scientific">marine sediment metagenome</name>
    <dbReference type="NCBI Taxonomy" id="412755"/>
    <lineage>
        <taxon>unclassified sequences</taxon>
        <taxon>metagenomes</taxon>
        <taxon>ecological metagenomes</taxon>
    </lineage>
</organism>
<proteinExistence type="predicted"/>
<dbReference type="EMBL" id="BARU01022385">
    <property type="protein sequence ID" value="GAH56196.1"/>
    <property type="molecule type" value="Genomic_DNA"/>
</dbReference>
<dbReference type="PANTHER" id="PTHR43306">
    <property type="entry name" value="7,8-DIHYDRO-6-HYDROXYMETHYLPTERIN DIMETHYLTRANSFERASE"/>
    <property type="match status" value="1"/>
</dbReference>
<dbReference type="InterPro" id="IPR034474">
    <property type="entry name" value="Methyltransferase_Class_D"/>
</dbReference>
<feature type="non-terminal residue" evidence="1">
    <location>
        <position position="1"/>
    </location>
</feature>
<dbReference type="PANTHER" id="PTHR43306:SF1">
    <property type="entry name" value="7,8-DIHYDRO-6-HYDROXYMETHYLPTERIN DIMETHYLTRANSFERASE"/>
    <property type="match status" value="1"/>
</dbReference>